<dbReference type="Proteomes" id="UP000576082">
    <property type="component" value="Unassembled WGS sequence"/>
</dbReference>
<protein>
    <submittedName>
        <fullName evidence="1">Uncharacterized protein</fullName>
    </submittedName>
</protein>
<evidence type="ECO:0000313" key="1">
    <source>
        <dbReference type="EMBL" id="NME72158.1"/>
    </source>
</evidence>
<reference evidence="1 2" key="1">
    <citation type="submission" date="2020-04" db="EMBL/GenBank/DDBJ databases">
        <title>Flammeovirga sp. SR4, a novel species isolated from seawater.</title>
        <authorList>
            <person name="Wang X."/>
        </authorList>
    </citation>
    <scope>NUCLEOTIDE SEQUENCE [LARGE SCALE GENOMIC DNA]</scope>
    <source>
        <strain evidence="1 2">ATCC 23126</strain>
    </source>
</reference>
<comment type="caution">
    <text evidence="1">The sequence shown here is derived from an EMBL/GenBank/DDBJ whole genome shotgun (WGS) entry which is preliminary data.</text>
</comment>
<keyword evidence="2" id="KW-1185">Reference proteome</keyword>
<sequence>MASGFIILKDGRCFARRCYDEILQIVIIELEDINNGKELANWLKLQIPDSNDDEDSDAGWGFYNSRIDEWITRELDLRSLTLQNQNLFWKAIQSGRNNLVIKGIEYSTLSIDSFNSFYKMYSLAEKGEPPMELSDWNNIAEPCIDKNGPGWE</sequence>
<evidence type="ECO:0000313" key="2">
    <source>
        <dbReference type="Proteomes" id="UP000576082"/>
    </source>
</evidence>
<dbReference type="RefSeq" id="WP_169660350.1">
    <property type="nucleotide sequence ID" value="NZ_JABANE010000138.1"/>
</dbReference>
<dbReference type="EMBL" id="JABANE010000138">
    <property type="protein sequence ID" value="NME72158.1"/>
    <property type="molecule type" value="Genomic_DNA"/>
</dbReference>
<organism evidence="1 2">
    <name type="scientific">Flammeovirga aprica JL-4</name>
    <dbReference type="NCBI Taxonomy" id="694437"/>
    <lineage>
        <taxon>Bacteria</taxon>
        <taxon>Pseudomonadati</taxon>
        <taxon>Bacteroidota</taxon>
        <taxon>Cytophagia</taxon>
        <taxon>Cytophagales</taxon>
        <taxon>Flammeovirgaceae</taxon>
        <taxon>Flammeovirga</taxon>
    </lineage>
</organism>
<dbReference type="AlphaFoldDB" id="A0A7X9S0K5"/>
<accession>A0A7X9S0K5</accession>
<proteinExistence type="predicted"/>
<gene>
    <name evidence="1" type="ORF">HHU12_29625</name>
</gene>
<name>A0A7X9S0K5_9BACT</name>